<gene>
    <name evidence="8 11" type="primary">pepA</name>
    <name evidence="11" type="ORF">BUCNMO_285</name>
</gene>
<accession>A0A455TAH2</accession>
<evidence type="ECO:0000256" key="8">
    <source>
        <dbReference type="HAMAP-Rule" id="MF_00181"/>
    </source>
</evidence>
<evidence type="ECO:0000313" key="11">
    <source>
        <dbReference type="EMBL" id="BBI01290.1"/>
    </source>
</evidence>
<dbReference type="GO" id="GO:0005737">
    <property type="term" value="C:cytoplasm"/>
    <property type="evidence" value="ECO:0007669"/>
    <property type="project" value="UniProtKB-SubCell"/>
</dbReference>
<reference evidence="11 12" key="1">
    <citation type="journal article" date="2019" name="Proc. Natl. Acad. Sci. U.S.A.">
        <title>Exaggeration and cooption of innate immunity for social defense.</title>
        <authorList>
            <person name="Kutsukake M."/>
            <person name="Moriyama M."/>
            <person name="Shigenobu S."/>
            <person name="Meng X.-Y."/>
            <person name="Nikoh N."/>
            <person name="Noda C."/>
            <person name="Kobayashi S."/>
            <person name="Fukatsu T."/>
        </authorList>
    </citation>
    <scope>NUCLEOTIDE SEQUENCE [LARGE SCALE GENOMIC DNA]</scope>
    <source>
        <strain evidence="11 12">Nmo</strain>
    </source>
</reference>
<evidence type="ECO:0000259" key="9">
    <source>
        <dbReference type="Pfam" id="PF00883"/>
    </source>
</evidence>
<keyword evidence="12" id="KW-1185">Reference proteome</keyword>
<dbReference type="CDD" id="cd00433">
    <property type="entry name" value="Peptidase_M17"/>
    <property type="match status" value="1"/>
</dbReference>
<evidence type="ECO:0000256" key="7">
    <source>
        <dbReference type="ARBA" id="ARBA00023211"/>
    </source>
</evidence>
<dbReference type="Proteomes" id="UP000317544">
    <property type="component" value="Chromosome"/>
</dbReference>
<keyword evidence="8" id="KW-0963">Cytoplasm</keyword>
<dbReference type="PANTHER" id="PTHR11963:SF23">
    <property type="entry name" value="CYTOSOL AMINOPEPTIDASE"/>
    <property type="match status" value="1"/>
</dbReference>
<dbReference type="SUPFAM" id="SSF52949">
    <property type="entry name" value="Macro domain-like"/>
    <property type="match status" value="1"/>
</dbReference>
<feature type="active site" evidence="8">
    <location>
        <position position="356"/>
    </location>
</feature>
<comment type="catalytic activity">
    <reaction evidence="2 8">
        <text>Release of an N-terminal amino acid, preferentially leucine, but not glutamic or aspartic acids.</text>
        <dbReference type="EC" id="3.4.11.10"/>
    </reaction>
</comment>
<feature type="binding site" evidence="8">
    <location>
        <position position="354"/>
    </location>
    <ligand>
        <name>Mn(2+)</name>
        <dbReference type="ChEBI" id="CHEBI:29035"/>
        <label>2</label>
    </ligand>
</feature>
<dbReference type="InterPro" id="IPR011356">
    <property type="entry name" value="Leucine_aapep/pepB"/>
</dbReference>
<dbReference type="Pfam" id="PF00883">
    <property type="entry name" value="Peptidase_M17"/>
    <property type="match status" value="1"/>
</dbReference>
<feature type="binding site" evidence="8">
    <location>
        <position position="270"/>
    </location>
    <ligand>
        <name>Mn(2+)</name>
        <dbReference type="ChEBI" id="CHEBI:29035"/>
        <label>2</label>
    </ligand>
</feature>
<feature type="active site" evidence="8">
    <location>
        <position position="282"/>
    </location>
</feature>
<dbReference type="OrthoDB" id="9809354at2"/>
<keyword evidence="4 8" id="KW-0031">Aminopeptidase</keyword>
<feature type="binding site" evidence="8">
    <location>
        <position position="352"/>
    </location>
    <ligand>
        <name>Mn(2+)</name>
        <dbReference type="ChEBI" id="CHEBI:29035"/>
        <label>1</label>
    </ligand>
</feature>
<evidence type="ECO:0000259" key="10">
    <source>
        <dbReference type="Pfam" id="PF02789"/>
    </source>
</evidence>
<dbReference type="Pfam" id="PF02789">
    <property type="entry name" value="Peptidase_M17_N"/>
    <property type="match status" value="1"/>
</dbReference>
<dbReference type="AlphaFoldDB" id="A0A455TAH2"/>
<evidence type="ECO:0000256" key="4">
    <source>
        <dbReference type="ARBA" id="ARBA00022438"/>
    </source>
</evidence>
<comment type="similarity">
    <text evidence="3 8">Belongs to the peptidase M17 family.</text>
</comment>
<name>A0A455TAH2_9GAMM</name>
<evidence type="ECO:0000313" key="12">
    <source>
        <dbReference type="Proteomes" id="UP000317544"/>
    </source>
</evidence>
<dbReference type="EC" id="3.4.11.1" evidence="8"/>
<evidence type="ECO:0000256" key="1">
    <source>
        <dbReference type="ARBA" id="ARBA00000135"/>
    </source>
</evidence>
<feature type="binding site" evidence="8">
    <location>
        <position position="293"/>
    </location>
    <ligand>
        <name>Mn(2+)</name>
        <dbReference type="ChEBI" id="CHEBI:29035"/>
        <label>2</label>
    </ligand>
</feature>
<dbReference type="GO" id="GO:0006508">
    <property type="term" value="P:proteolysis"/>
    <property type="evidence" value="ECO:0007669"/>
    <property type="project" value="UniProtKB-KW"/>
</dbReference>
<evidence type="ECO:0000256" key="5">
    <source>
        <dbReference type="ARBA" id="ARBA00022670"/>
    </source>
</evidence>
<sequence>MNFLAKNCNLKIEKSDCIILAIFETNDFSESAKELDIVSKGYLSKILNYKDFNGNIGESLLLYNVPYVSCRRVLLIGCGKRLYLSTYDYKKILQSFIIVLKKITAKIVLICLTELFVYEQDIYWKIRIIIEHITSVNYFFDEFKSYKKNRPELFKELIINVSTEIDSKIGVMAIKHALAISLGIKAAKNLANTPPNVCTPSYLANQVINLSKQYSKWISHEVINYEKIIKLGMFAYAAVGQGSSNKPLMININYKGKNPINSKPIILIGKGVTFDSGGISIKPSSGLHEMKYDMSGASVVYGIMLILAELQLPLRVIGVLATGENMLGDSSFRPGDIIKTMSGKTVEILDTDAEGRLILCDVLTFVEKFSPELVIDIATLTGACVIALGNIASGLLSNDQLLIQELLEASEITNDKVWNLPMFTEYFKKIKSNIADISNIGGNSAGAITAACFLSKFAKKYRWAHLDIAGTAWTSGKKMSSTGRPILLLMQFLMRRGLTNTNI</sequence>
<protein>
    <recommendedName>
        <fullName evidence="8">Probable cytosol aminopeptidase</fullName>
        <ecNumber evidence="8">3.4.11.1</ecNumber>
    </recommendedName>
    <alternativeName>
        <fullName evidence="8">Leucine aminopeptidase</fullName>
        <shortName evidence="8">LAP</shortName>
        <ecNumber evidence="8">3.4.11.10</ecNumber>
    </alternativeName>
    <alternativeName>
        <fullName evidence="8">Leucyl aminopeptidase</fullName>
    </alternativeName>
</protein>
<dbReference type="EC" id="3.4.11.10" evidence="8"/>
<evidence type="ECO:0000256" key="6">
    <source>
        <dbReference type="ARBA" id="ARBA00022801"/>
    </source>
</evidence>
<comment type="subcellular location">
    <subcellularLocation>
        <location evidence="8">Cytoplasm</location>
    </subcellularLocation>
</comment>
<keyword evidence="6 8" id="KW-0378">Hydrolase</keyword>
<evidence type="ECO:0000256" key="2">
    <source>
        <dbReference type="ARBA" id="ARBA00000967"/>
    </source>
</evidence>
<dbReference type="InterPro" id="IPR043472">
    <property type="entry name" value="Macro_dom-like"/>
</dbReference>
<dbReference type="NCBIfam" id="NF002074">
    <property type="entry name" value="PRK00913.1-4"/>
    <property type="match status" value="1"/>
</dbReference>
<dbReference type="GO" id="GO:0030145">
    <property type="term" value="F:manganese ion binding"/>
    <property type="evidence" value="ECO:0007669"/>
    <property type="project" value="UniProtKB-UniRule"/>
</dbReference>
<dbReference type="GO" id="GO:0070006">
    <property type="term" value="F:metalloaminopeptidase activity"/>
    <property type="evidence" value="ECO:0007669"/>
    <property type="project" value="InterPro"/>
</dbReference>
<keyword evidence="5 8" id="KW-0645">Protease</keyword>
<dbReference type="InterPro" id="IPR000819">
    <property type="entry name" value="Peptidase_M17_C"/>
</dbReference>
<organism evidence="11 12">
    <name type="scientific">Buchnera aphidicola</name>
    <name type="common">Nipponaphis monzeni</name>
    <dbReference type="NCBI Taxonomy" id="2495405"/>
    <lineage>
        <taxon>Bacteria</taxon>
        <taxon>Pseudomonadati</taxon>
        <taxon>Pseudomonadota</taxon>
        <taxon>Gammaproteobacteria</taxon>
        <taxon>Enterobacterales</taxon>
        <taxon>Erwiniaceae</taxon>
        <taxon>Buchnera</taxon>
    </lineage>
</organism>
<comment type="function">
    <text evidence="8">Presumably involved in the processing and regular turnover of intracellular proteins. Catalyzes the removal of unsubstituted N-terminal amino acids from various peptides.</text>
</comment>
<feature type="domain" description="Peptidase M17 leucyl aminopeptidase N-terminal" evidence="10">
    <location>
        <begin position="19"/>
        <end position="146"/>
    </location>
</feature>
<feature type="binding site" evidence="8">
    <location>
        <position position="354"/>
    </location>
    <ligand>
        <name>Mn(2+)</name>
        <dbReference type="ChEBI" id="CHEBI:29035"/>
        <label>1</label>
    </ligand>
</feature>
<dbReference type="PRINTS" id="PR00481">
    <property type="entry name" value="LAMNOPPTDASE"/>
</dbReference>
<dbReference type="RefSeq" id="WP_158344962.1">
    <property type="nucleotide sequence ID" value="NZ_AP019379.1"/>
</dbReference>
<dbReference type="PANTHER" id="PTHR11963">
    <property type="entry name" value="LEUCINE AMINOPEPTIDASE-RELATED"/>
    <property type="match status" value="1"/>
</dbReference>
<evidence type="ECO:0000256" key="3">
    <source>
        <dbReference type="ARBA" id="ARBA00009528"/>
    </source>
</evidence>
<dbReference type="HAMAP" id="MF_00181">
    <property type="entry name" value="Cytosol_peptidase_M17"/>
    <property type="match status" value="1"/>
</dbReference>
<dbReference type="SUPFAM" id="SSF53187">
    <property type="entry name" value="Zn-dependent exopeptidases"/>
    <property type="match status" value="1"/>
</dbReference>
<feature type="binding site" evidence="8">
    <location>
        <position position="275"/>
    </location>
    <ligand>
        <name>Mn(2+)</name>
        <dbReference type="ChEBI" id="CHEBI:29035"/>
        <label>1</label>
    </ligand>
</feature>
<dbReference type="Gene3D" id="3.40.220.10">
    <property type="entry name" value="Leucine Aminopeptidase, subunit E, domain 1"/>
    <property type="match status" value="1"/>
</dbReference>
<proteinExistence type="inferred from homology"/>
<comment type="catalytic activity">
    <reaction evidence="1 8">
        <text>Release of an N-terminal amino acid, Xaa-|-Yaa-, in which Xaa is preferably Leu, but may be other amino acids including Pro although not Arg or Lys, and Yaa may be Pro. Amino acid amides and methyl esters are also readily hydrolyzed, but rates on arylamides are exceedingly low.</text>
        <dbReference type="EC" id="3.4.11.1"/>
    </reaction>
</comment>
<comment type="cofactor">
    <cofactor evidence="8">
        <name>Mn(2+)</name>
        <dbReference type="ChEBI" id="CHEBI:29035"/>
    </cofactor>
    <text evidence="8">Binds 2 manganese ions per subunit.</text>
</comment>
<dbReference type="Gene3D" id="3.40.630.10">
    <property type="entry name" value="Zn peptidases"/>
    <property type="match status" value="1"/>
</dbReference>
<keyword evidence="8" id="KW-0479">Metal-binding</keyword>
<feature type="binding site" evidence="8">
    <location>
        <position position="275"/>
    </location>
    <ligand>
        <name>Mn(2+)</name>
        <dbReference type="ChEBI" id="CHEBI:29035"/>
        <label>2</label>
    </ligand>
</feature>
<keyword evidence="7 8" id="KW-0464">Manganese</keyword>
<dbReference type="InterPro" id="IPR023042">
    <property type="entry name" value="Peptidase_M17_leu_NH2_pept"/>
</dbReference>
<dbReference type="EMBL" id="AP019379">
    <property type="protein sequence ID" value="BBI01290.1"/>
    <property type="molecule type" value="Genomic_DNA"/>
</dbReference>
<dbReference type="InterPro" id="IPR008283">
    <property type="entry name" value="Peptidase_M17_N"/>
</dbReference>
<feature type="domain" description="Cytosol aminopeptidase" evidence="9">
    <location>
        <begin position="186"/>
        <end position="489"/>
    </location>
</feature>